<feature type="region of interest" description="Disordered" evidence="1">
    <location>
        <begin position="1"/>
        <end position="32"/>
    </location>
</feature>
<keyword evidence="3" id="KW-1185">Reference proteome</keyword>
<proteinExistence type="predicted"/>
<comment type="caution">
    <text evidence="2">The sequence shown here is derived from an EMBL/GenBank/DDBJ whole genome shotgun (WGS) entry which is preliminary data.</text>
</comment>
<evidence type="ECO:0000313" key="2">
    <source>
        <dbReference type="EMBL" id="RZB47514.1"/>
    </source>
</evidence>
<dbReference type="AlphaFoldDB" id="A0A445FFD0"/>
<name>A0A445FFD0_GLYSO</name>
<evidence type="ECO:0000313" key="3">
    <source>
        <dbReference type="Proteomes" id="UP000289340"/>
    </source>
</evidence>
<dbReference type="Proteomes" id="UP000289340">
    <property type="component" value="Chromosome 19"/>
</dbReference>
<evidence type="ECO:0000256" key="1">
    <source>
        <dbReference type="SAM" id="MobiDB-lite"/>
    </source>
</evidence>
<dbReference type="EMBL" id="QZWG01000019">
    <property type="protein sequence ID" value="RZB47514.1"/>
    <property type="molecule type" value="Genomic_DNA"/>
</dbReference>
<protein>
    <submittedName>
        <fullName evidence="2">Uncharacterized protein</fullName>
    </submittedName>
</protein>
<accession>A0A445FFD0</accession>
<reference evidence="2 3" key="1">
    <citation type="submission" date="2018-09" db="EMBL/GenBank/DDBJ databases">
        <title>A high-quality reference genome of wild soybean provides a powerful tool to mine soybean genomes.</title>
        <authorList>
            <person name="Xie M."/>
            <person name="Chung C.Y.L."/>
            <person name="Li M.-W."/>
            <person name="Wong F.-L."/>
            <person name="Chan T.-F."/>
            <person name="Lam H.-M."/>
        </authorList>
    </citation>
    <scope>NUCLEOTIDE SEQUENCE [LARGE SCALE GENOMIC DNA]</scope>
    <source>
        <strain evidence="3">cv. W05</strain>
        <tissue evidence="2">Hypocotyl of etiolated seedlings</tissue>
    </source>
</reference>
<gene>
    <name evidence="2" type="ORF">D0Y65_051220</name>
</gene>
<organism evidence="2 3">
    <name type="scientific">Glycine soja</name>
    <name type="common">Wild soybean</name>
    <dbReference type="NCBI Taxonomy" id="3848"/>
    <lineage>
        <taxon>Eukaryota</taxon>
        <taxon>Viridiplantae</taxon>
        <taxon>Streptophyta</taxon>
        <taxon>Embryophyta</taxon>
        <taxon>Tracheophyta</taxon>
        <taxon>Spermatophyta</taxon>
        <taxon>Magnoliopsida</taxon>
        <taxon>eudicotyledons</taxon>
        <taxon>Gunneridae</taxon>
        <taxon>Pentapetalae</taxon>
        <taxon>rosids</taxon>
        <taxon>fabids</taxon>
        <taxon>Fabales</taxon>
        <taxon>Fabaceae</taxon>
        <taxon>Papilionoideae</taxon>
        <taxon>50 kb inversion clade</taxon>
        <taxon>NPAAA clade</taxon>
        <taxon>indigoferoid/millettioid clade</taxon>
        <taxon>Phaseoleae</taxon>
        <taxon>Glycine</taxon>
        <taxon>Glycine subgen. Soja</taxon>
    </lineage>
</organism>
<sequence>MLGAPARCTEKPLCPETGKSSSDPTKDMFRNSAKAQPANRVLPFYATLKKKVKTMLIITRNCTNIEISSPFKFTNFSKVKACHTFLKP</sequence>